<feature type="compositionally biased region" description="Low complexity" evidence="7">
    <location>
        <begin position="216"/>
        <end position="231"/>
    </location>
</feature>
<dbReference type="GO" id="GO:0003676">
    <property type="term" value="F:nucleic acid binding"/>
    <property type="evidence" value="ECO:0007669"/>
    <property type="project" value="InterPro"/>
</dbReference>
<keyword evidence="10" id="KW-1185">Reference proteome</keyword>
<feature type="compositionally biased region" description="Basic and acidic residues" evidence="7">
    <location>
        <begin position="144"/>
        <end position="154"/>
    </location>
</feature>
<organism evidence="9 10">
    <name type="scientific">Ditylenchus destructor</name>
    <dbReference type="NCBI Taxonomy" id="166010"/>
    <lineage>
        <taxon>Eukaryota</taxon>
        <taxon>Metazoa</taxon>
        <taxon>Ecdysozoa</taxon>
        <taxon>Nematoda</taxon>
        <taxon>Chromadorea</taxon>
        <taxon>Rhabditida</taxon>
        <taxon>Tylenchina</taxon>
        <taxon>Tylenchomorpha</taxon>
        <taxon>Sphaerularioidea</taxon>
        <taxon>Anguinidae</taxon>
        <taxon>Anguininae</taxon>
        <taxon>Ditylenchus</taxon>
    </lineage>
</organism>
<evidence type="ECO:0000256" key="3">
    <source>
        <dbReference type="ARBA" id="ARBA00022722"/>
    </source>
</evidence>
<dbReference type="GO" id="GO:0004527">
    <property type="term" value="F:exonuclease activity"/>
    <property type="evidence" value="ECO:0007669"/>
    <property type="project" value="UniProtKB-KW"/>
</dbReference>
<proteinExistence type="inferred from homology"/>
<dbReference type="Proteomes" id="UP001201812">
    <property type="component" value="Unassembled WGS sequence"/>
</dbReference>
<evidence type="ECO:0000256" key="4">
    <source>
        <dbReference type="ARBA" id="ARBA00022801"/>
    </source>
</evidence>
<feature type="region of interest" description="Disordered" evidence="7">
    <location>
        <begin position="504"/>
        <end position="546"/>
    </location>
</feature>
<comment type="subcellular location">
    <subcellularLocation>
        <location evidence="1">Nucleus</location>
    </subcellularLocation>
</comment>
<evidence type="ECO:0000313" key="10">
    <source>
        <dbReference type="Proteomes" id="UP001201812"/>
    </source>
</evidence>
<feature type="compositionally biased region" description="Basic and acidic residues" evidence="7">
    <location>
        <begin position="273"/>
        <end position="315"/>
    </location>
</feature>
<reference evidence="9" key="1">
    <citation type="submission" date="2022-01" db="EMBL/GenBank/DDBJ databases">
        <title>Genome Sequence Resource for Two Populations of Ditylenchus destructor, the Migratory Endoparasitic Phytonematode.</title>
        <authorList>
            <person name="Zhang H."/>
            <person name="Lin R."/>
            <person name="Xie B."/>
        </authorList>
    </citation>
    <scope>NUCLEOTIDE SEQUENCE</scope>
    <source>
        <strain evidence="9">BazhouSP</strain>
    </source>
</reference>
<dbReference type="Pfam" id="PF15870">
    <property type="entry name" value="EloA-BP1"/>
    <property type="match status" value="1"/>
</dbReference>
<feature type="region of interest" description="Disordered" evidence="7">
    <location>
        <begin position="216"/>
        <end position="325"/>
    </location>
</feature>
<accession>A0AAD4QZ56</accession>
<feature type="compositionally biased region" description="Basic and acidic residues" evidence="7">
    <location>
        <begin position="436"/>
        <end position="445"/>
    </location>
</feature>
<evidence type="ECO:0000256" key="6">
    <source>
        <dbReference type="ARBA" id="ARBA00023242"/>
    </source>
</evidence>
<dbReference type="PANTHER" id="PTHR12801">
    <property type="entry name" value="RNA EXONUCLEASE REXO1 / RECO3 FAMILY MEMBER-RELATED"/>
    <property type="match status" value="1"/>
</dbReference>
<feature type="region of interest" description="Disordered" evidence="7">
    <location>
        <begin position="397"/>
        <end position="476"/>
    </location>
</feature>
<feature type="region of interest" description="Disordered" evidence="7">
    <location>
        <begin position="341"/>
        <end position="363"/>
    </location>
</feature>
<feature type="compositionally biased region" description="Basic and acidic residues" evidence="7">
    <location>
        <begin position="504"/>
        <end position="517"/>
    </location>
</feature>
<keyword evidence="6" id="KW-0539">Nucleus</keyword>
<evidence type="ECO:0000256" key="5">
    <source>
        <dbReference type="ARBA" id="ARBA00022839"/>
    </source>
</evidence>
<feature type="compositionally biased region" description="Low complexity" evidence="7">
    <location>
        <begin position="316"/>
        <end position="325"/>
    </location>
</feature>
<dbReference type="InterPro" id="IPR031736">
    <property type="entry name" value="REXO1-like_dom"/>
</dbReference>
<evidence type="ECO:0000313" key="9">
    <source>
        <dbReference type="EMBL" id="KAI1705096.1"/>
    </source>
</evidence>
<name>A0AAD4QZ56_9BILA</name>
<gene>
    <name evidence="9" type="ORF">DdX_13854</name>
</gene>
<protein>
    <submittedName>
        <fullName evidence="9">ElonginA binding-protein 1 domain-containing protein</fullName>
    </submittedName>
</protein>
<dbReference type="InterPro" id="IPR034922">
    <property type="entry name" value="REX1-like_exo"/>
</dbReference>
<keyword evidence="4" id="KW-0378">Hydrolase</keyword>
<feature type="domain" description="Exonuclease" evidence="8">
    <location>
        <begin position="819"/>
        <end position="977"/>
    </location>
</feature>
<dbReference type="InterPro" id="IPR036397">
    <property type="entry name" value="RNaseH_sf"/>
</dbReference>
<dbReference type="PANTHER" id="PTHR12801:SF115">
    <property type="entry name" value="FI18136P1-RELATED"/>
    <property type="match status" value="1"/>
</dbReference>
<dbReference type="GO" id="GO:0010629">
    <property type="term" value="P:negative regulation of gene expression"/>
    <property type="evidence" value="ECO:0007669"/>
    <property type="project" value="UniProtKB-ARBA"/>
</dbReference>
<dbReference type="SUPFAM" id="SSF53098">
    <property type="entry name" value="Ribonuclease H-like"/>
    <property type="match status" value="1"/>
</dbReference>
<dbReference type="EMBL" id="JAKKPZ010000060">
    <property type="protein sequence ID" value="KAI1705096.1"/>
    <property type="molecule type" value="Genomic_DNA"/>
</dbReference>
<comment type="similarity">
    <text evidence="2">Belongs to the REXO1/REXO3 family.</text>
</comment>
<dbReference type="InterPro" id="IPR047021">
    <property type="entry name" value="REXO1/3/4-like"/>
</dbReference>
<dbReference type="SMART" id="SM00479">
    <property type="entry name" value="EXOIII"/>
    <property type="match status" value="1"/>
</dbReference>
<evidence type="ECO:0000256" key="1">
    <source>
        <dbReference type="ARBA" id="ARBA00004123"/>
    </source>
</evidence>
<evidence type="ECO:0000256" key="7">
    <source>
        <dbReference type="SAM" id="MobiDB-lite"/>
    </source>
</evidence>
<keyword evidence="3" id="KW-0540">Nuclease</keyword>
<dbReference type="AlphaFoldDB" id="A0AAD4QZ56"/>
<dbReference type="InterPro" id="IPR013520">
    <property type="entry name" value="Ribonucl_H"/>
</dbReference>
<feature type="compositionally biased region" description="Polar residues" evidence="7">
    <location>
        <begin position="518"/>
        <end position="528"/>
    </location>
</feature>
<sequence>MHHSSLVENDVILSHVSLYAPEDPATLASSSHIYSPTSYTNPTTTNPAPIYQQHEYNALPPAYQWPQGIHQISPQASRIPHIPQIPVTKVEPPFSPPHHKIQHKPEPKAAPPRIPSPKASLRTSPSPPIERTREQFSPPSFASDKAEASKKPETAAKTGIKRHQPHAYVPTPINKLGKATAPGPIKKPKRIEPKPKSADNGAEDLIGDILNLASHSNSSAASGAGSHKSANLEAKKRKVPSTTSTTSSSAFSKLEPVIATGKGFQHIPSAPKQHQEFHSKPAEERRVHPKLAEKLSKKPPEAFHIPTKEKKRKSDAASNSDSSDSLIISSKWLSKNLVAEKSKVKREGHREHSKASSSKEVNENIKAIAELNQKIAEKEREMESGGKYKAPIWRANDPVNAKPVTERKPSTQKTPIFDINSLFEDDDFIGSSDGESSEKDKDDNVQVKPPKPAQPKAKSPPLVDLTRPKPLQQSKQQSIMNYMGKYESKFGSRKIPSATEQMKKRFEQMDQKSREKPSTSSAGSSKTIPSAFGKGEGRVARANQSPLLDPKRLVPLDMSNKKFALGTRVRYLQRLYDEYAKILSCSQEEAIESAKQEEKSIVDKTSTKVGYASAMAATVKRIRECVKEGTGRRNSTEAVSHFDVLAGKHTGTFSVGLQRTKRDHRSGHISENEFYALLSQKFVLDKEQLYVNGFPLWLDEQSKSLVVIKPPDEPTTRIKYVQDENMKRICCRCGAEYRLTKEGNYLGEDNSCVYHWGKAWKKRINGTVDSRYTCCDQDLSIKGCTMVDFHVTEAQKQSVLRKFVETPKPVGAGDPRSGKVYAMDCEMVYGVWGPMLARVSVVDIMDELVLDELVRPDESNPVIDSNTRFSGLTKDQLEKATHNFEGVRERFFELVNSETILIGHSLESDLKSMRIVHRRVVDTSVVFPHRLGPPKKRALKTLTSEILQKIIQEDETGHDSKEDASACMKLMLHKIRG</sequence>
<dbReference type="Gene3D" id="3.30.420.10">
    <property type="entry name" value="Ribonuclease H-like superfamily/Ribonuclease H"/>
    <property type="match status" value="1"/>
</dbReference>
<dbReference type="GO" id="GO:0005634">
    <property type="term" value="C:nucleus"/>
    <property type="evidence" value="ECO:0007669"/>
    <property type="project" value="UniProtKB-SubCell"/>
</dbReference>
<dbReference type="InterPro" id="IPR012337">
    <property type="entry name" value="RNaseH-like_sf"/>
</dbReference>
<feature type="region of interest" description="Disordered" evidence="7">
    <location>
        <begin position="86"/>
        <end position="203"/>
    </location>
</feature>
<evidence type="ECO:0000259" key="8">
    <source>
        <dbReference type="SMART" id="SM00479"/>
    </source>
</evidence>
<keyword evidence="5" id="KW-0269">Exonuclease</keyword>
<comment type="caution">
    <text evidence="9">The sequence shown here is derived from an EMBL/GenBank/DDBJ whole genome shotgun (WGS) entry which is preliminary data.</text>
</comment>
<dbReference type="FunFam" id="3.30.420.10:FF:000031">
    <property type="entry name" value="RNA exonuclease 1"/>
    <property type="match status" value="1"/>
</dbReference>
<dbReference type="CDD" id="cd06145">
    <property type="entry name" value="REX1_like"/>
    <property type="match status" value="1"/>
</dbReference>
<evidence type="ECO:0000256" key="2">
    <source>
        <dbReference type="ARBA" id="ARBA00006357"/>
    </source>
</evidence>